<dbReference type="Proteomes" id="UP000498640">
    <property type="component" value="Chromosome"/>
</dbReference>
<protein>
    <recommendedName>
        <fullName evidence="1">HTH cro/C1-type domain-containing protein</fullName>
    </recommendedName>
</protein>
<dbReference type="EMBL" id="CP045110">
    <property type="protein sequence ID" value="QFQ04864.1"/>
    <property type="molecule type" value="Genomic_DNA"/>
</dbReference>
<accession>A0ABX6CF00</accession>
<evidence type="ECO:0000313" key="3">
    <source>
        <dbReference type="Proteomes" id="UP000498640"/>
    </source>
</evidence>
<organism evidence="2 3">
    <name type="scientific">Acinetobacter baumannii (strain ATCC 19606 / DSM 30007 / JCM 6841 / CCUG 19606 / CIP 70.34 / NBRC 109757 / NCIMB 12457 / NCTC 12156 / 81)</name>
    <dbReference type="NCBI Taxonomy" id="575584"/>
    <lineage>
        <taxon>Bacteria</taxon>
        <taxon>Pseudomonadati</taxon>
        <taxon>Pseudomonadota</taxon>
        <taxon>Gammaproteobacteria</taxon>
        <taxon>Moraxellales</taxon>
        <taxon>Moraxellaceae</taxon>
        <taxon>Acinetobacter</taxon>
        <taxon>Acinetobacter calcoaceticus/baumannii complex</taxon>
    </lineage>
</organism>
<feature type="domain" description="HTH cro/C1-type" evidence="1">
    <location>
        <begin position="12"/>
        <end position="40"/>
    </location>
</feature>
<reference evidence="2 3" key="2">
    <citation type="journal article" date="2020" name="Microorganisms">
        <title>Analysis of Complete Genome Sequence of Acinetobacter baumannii Strain ATCC 19606 Reveals Novel Mobile Genetic Elements and Novel Prophage.</title>
        <authorList>
            <person name="Hamidian M."/>
            <person name="Blasco L."/>
            <person name="Tillman L.N."/>
            <person name="To J."/>
            <person name="Tomas M."/>
            <person name="Myers G.S.A."/>
        </authorList>
    </citation>
    <scope>NUCLEOTIDE SEQUENCE [LARGE SCALE GENOMIC DNA]</scope>
    <source>
        <strain evidence="3">ATCC 19606 / DSM 30007 / JCM 6841 / CCUG 19606 / CIP 70.34 / NBRC 109757 / NCIMB 12457 / NCTC 12156 / 81</strain>
    </source>
</reference>
<gene>
    <name evidence="2" type="ORF">FQU82_01432</name>
</gene>
<sequence>MENWQEIIADIKQSGMTQPQIAAEVPCSQSYVSDLENGKRGQRISHKIASGLLALHKKVTQKAEETT</sequence>
<evidence type="ECO:0000259" key="1">
    <source>
        <dbReference type="Pfam" id="PF01381"/>
    </source>
</evidence>
<dbReference type="InterPro" id="IPR001387">
    <property type="entry name" value="Cro/C1-type_HTH"/>
</dbReference>
<dbReference type="Pfam" id="PF01381">
    <property type="entry name" value="HTH_3"/>
    <property type="match status" value="1"/>
</dbReference>
<dbReference type="CDD" id="cd00093">
    <property type="entry name" value="HTH_XRE"/>
    <property type="match status" value="1"/>
</dbReference>
<dbReference type="RefSeq" id="WP_000432867.1">
    <property type="nucleotide sequence ID" value="NZ_CP058289.1"/>
</dbReference>
<reference evidence="3" key="1">
    <citation type="submission" date="2019-10" db="EMBL/GenBank/DDBJ databases">
        <title>Acinetobacter baumannii strain ATCC 19606 complete genome sequence.</title>
        <authorList>
            <person name="Tillman L.N."/>
            <person name="Kenyon J."/>
            <person name="To J."/>
            <person name="Hamidian M."/>
        </authorList>
    </citation>
    <scope>NUCLEOTIDE SEQUENCE [LARGE SCALE GENOMIC DNA]</scope>
    <source>
        <strain evidence="3">ATCC 19606 / DSM 30007 / JCM 6841 / CCUG 19606 / CIP 70.34 / NBRC 109757 / NCIMB 12457 / NCTC 12156 / 81</strain>
    </source>
</reference>
<evidence type="ECO:0000313" key="2">
    <source>
        <dbReference type="EMBL" id="QFQ04864.1"/>
    </source>
</evidence>
<name>A0ABX6CF00_ACIB2</name>
<proteinExistence type="predicted"/>
<keyword evidence="3" id="KW-1185">Reference proteome</keyword>
<dbReference type="Gene3D" id="1.10.260.40">
    <property type="entry name" value="lambda repressor-like DNA-binding domains"/>
    <property type="match status" value="1"/>
</dbReference>
<dbReference type="InterPro" id="IPR010982">
    <property type="entry name" value="Lambda_DNA-bd_dom_sf"/>
</dbReference>
<dbReference type="GeneID" id="92893360"/>
<dbReference type="SUPFAM" id="SSF47413">
    <property type="entry name" value="lambda repressor-like DNA-binding domains"/>
    <property type="match status" value="1"/>
</dbReference>